<gene>
    <name evidence="2" type="ORF">GCM10007391_13590</name>
</gene>
<comment type="caution">
    <text evidence="2">The sequence shown here is derived from an EMBL/GenBank/DDBJ whole genome shotgun (WGS) entry which is preliminary data.</text>
</comment>
<keyword evidence="3" id="KW-1185">Reference proteome</keyword>
<sequence>MQSPSKWYYVIATLALIWNLLGCMAFVADLMVSEEDIARLSEAEQAMYAARPVWAVIGTGMAVILGALGCIAMLLRQRWAVAAFYLSLIGLIAQDIHLFLLSDAVAIYGATVPVMQTLVLLIAIALILWSRKASSRGILR</sequence>
<evidence type="ECO:0000256" key="1">
    <source>
        <dbReference type="SAM" id="Phobius"/>
    </source>
</evidence>
<organism evidence="2 3">
    <name type="scientific">Alteromonas halophila</name>
    <dbReference type="NCBI Taxonomy" id="516698"/>
    <lineage>
        <taxon>Bacteria</taxon>
        <taxon>Pseudomonadati</taxon>
        <taxon>Pseudomonadota</taxon>
        <taxon>Gammaproteobacteria</taxon>
        <taxon>Alteromonadales</taxon>
        <taxon>Alteromonadaceae</taxon>
        <taxon>Alteromonas/Salinimonas group</taxon>
        <taxon>Alteromonas</taxon>
    </lineage>
</organism>
<dbReference type="RefSeq" id="WP_189404650.1">
    <property type="nucleotide sequence ID" value="NZ_BMXP01000002.1"/>
</dbReference>
<dbReference type="Proteomes" id="UP000631300">
    <property type="component" value="Unassembled WGS sequence"/>
</dbReference>
<evidence type="ECO:0008006" key="4">
    <source>
        <dbReference type="Google" id="ProtNLM"/>
    </source>
</evidence>
<reference evidence="2" key="2">
    <citation type="submission" date="2020-09" db="EMBL/GenBank/DDBJ databases">
        <authorList>
            <person name="Sun Q."/>
            <person name="Kim S."/>
        </authorList>
    </citation>
    <scope>NUCLEOTIDE SEQUENCE</scope>
    <source>
        <strain evidence="2">KCTC 22164</strain>
    </source>
</reference>
<keyword evidence="1" id="KW-0812">Transmembrane</keyword>
<feature type="transmembrane region" description="Helical" evidence="1">
    <location>
        <begin position="7"/>
        <end position="32"/>
    </location>
</feature>
<evidence type="ECO:0000313" key="2">
    <source>
        <dbReference type="EMBL" id="GGW81653.1"/>
    </source>
</evidence>
<protein>
    <recommendedName>
        <fullName evidence="4">Sugar transporter</fullName>
    </recommendedName>
</protein>
<name>A0A918MWS0_9ALTE</name>
<proteinExistence type="predicted"/>
<dbReference type="EMBL" id="BMXP01000002">
    <property type="protein sequence ID" value="GGW81653.1"/>
    <property type="molecule type" value="Genomic_DNA"/>
</dbReference>
<reference evidence="2" key="1">
    <citation type="journal article" date="2014" name="Int. J. Syst. Evol. Microbiol.">
        <title>Complete genome sequence of Corynebacterium casei LMG S-19264T (=DSM 44701T), isolated from a smear-ripened cheese.</title>
        <authorList>
            <consortium name="US DOE Joint Genome Institute (JGI-PGF)"/>
            <person name="Walter F."/>
            <person name="Albersmeier A."/>
            <person name="Kalinowski J."/>
            <person name="Ruckert C."/>
        </authorList>
    </citation>
    <scope>NUCLEOTIDE SEQUENCE</scope>
    <source>
        <strain evidence="2">KCTC 22164</strain>
    </source>
</reference>
<feature type="transmembrane region" description="Helical" evidence="1">
    <location>
        <begin position="106"/>
        <end position="130"/>
    </location>
</feature>
<evidence type="ECO:0000313" key="3">
    <source>
        <dbReference type="Proteomes" id="UP000631300"/>
    </source>
</evidence>
<keyword evidence="1" id="KW-0472">Membrane</keyword>
<feature type="transmembrane region" description="Helical" evidence="1">
    <location>
        <begin position="82"/>
        <end position="100"/>
    </location>
</feature>
<keyword evidence="1" id="KW-1133">Transmembrane helix</keyword>
<feature type="transmembrane region" description="Helical" evidence="1">
    <location>
        <begin position="52"/>
        <end position="75"/>
    </location>
</feature>
<dbReference type="AlphaFoldDB" id="A0A918MWS0"/>
<accession>A0A918MWS0</accession>